<dbReference type="PANTHER" id="PTHR12241">
    <property type="entry name" value="TUBULIN POLYGLUTAMYLASE"/>
    <property type="match status" value="1"/>
</dbReference>
<dbReference type="Proteomes" id="UP000186817">
    <property type="component" value="Unassembled WGS sequence"/>
</dbReference>
<evidence type="ECO:0000256" key="4">
    <source>
        <dbReference type="SAM" id="MobiDB-lite"/>
    </source>
</evidence>
<dbReference type="PROSITE" id="PS51221">
    <property type="entry name" value="TTL"/>
    <property type="match status" value="1"/>
</dbReference>
<dbReference type="OrthoDB" id="202825at2759"/>
<evidence type="ECO:0000256" key="5">
    <source>
        <dbReference type="SAM" id="Phobius"/>
    </source>
</evidence>
<keyword evidence="1" id="KW-0436">Ligase</keyword>
<feature type="transmembrane region" description="Helical" evidence="5">
    <location>
        <begin position="608"/>
        <end position="631"/>
    </location>
</feature>
<evidence type="ECO:0000256" key="1">
    <source>
        <dbReference type="ARBA" id="ARBA00022598"/>
    </source>
</evidence>
<proteinExistence type="predicted"/>
<dbReference type="GO" id="GO:0015631">
    <property type="term" value="F:tubulin binding"/>
    <property type="evidence" value="ECO:0007669"/>
    <property type="project" value="TreeGrafter"/>
</dbReference>
<feature type="transmembrane region" description="Helical" evidence="5">
    <location>
        <begin position="540"/>
        <end position="563"/>
    </location>
</feature>
<dbReference type="Pfam" id="PF03133">
    <property type="entry name" value="TTL"/>
    <property type="match status" value="2"/>
</dbReference>
<keyword evidence="3" id="KW-0067">ATP-binding</keyword>
<reference evidence="6 7" key="1">
    <citation type="submission" date="2016-02" db="EMBL/GenBank/DDBJ databases">
        <title>Genome analysis of coral dinoflagellate symbionts highlights evolutionary adaptations to a symbiotic lifestyle.</title>
        <authorList>
            <person name="Aranda M."/>
            <person name="Li Y."/>
            <person name="Liew Y.J."/>
            <person name="Baumgarten S."/>
            <person name="Simakov O."/>
            <person name="Wilson M."/>
            <person name="Piel J."/>
            <person name="Ashoor H."/>
            <person name="Bougouffa S."/>
            <person name="Bajic V.B."/>
            <person name="Ryu T."/>
            <person name="Ravasi T."/>
            <person name="Bayer T."/>
            <person name="Micklem G."/>
            <person name="Kim H."/>
            <person name="Bhak J."/>
            <person name="Lajeunesse T.C."/>
            <person name="Voolstra C.R."/>
        </authorList>
    </citation>
    <scope>NUCLEOTIDE SEQUENCE [LARGE SCALE GENOMIC DNA]</scope>
    <source>
        <strain evidence="6 7">CCMP2467</strain>
    </source>
</reference>
<keyword evidence="5" id="KW-0812">Transmembrane</keyword>
<comment type="caution">
    <text evidence="6">The sequence shown here is derived from an EMBL/GenBank/DDBJ whole genome shotgun (WGS) entry which is preliminary data.</text>
</comment>
<evidence type="ECO:0000256" key="2">
    <source>
        <dbReference type="ARBA" id="ARBA00022741"/>
    </source>
</evidence>
<organism evidence="6 7">
    <name type="scientific">Symbiodinium microadriaticum</name>
    <name type="common">Dinoflagellate</name>
    <name type="synonym">Zooxanthella microadriatica</name>
    <dbReference type="NCBI Taxonomy" id="2951"/>
    <lineage>
        <taxon>Eukaryota</taxon>
        <taxon>Sar</taxon>
        <taxon>Alveolata</taxon>
        <taxon>Dinophyceae</taxon>
        <taxon>Suessiales</taxon>
        <taxon>Symbiodiniaceae</taxon>
        <taxon>Symbiodinium</taxon>
    </lineage>
</organism>
<feature type="transmembrane region" description="Helical" evidence="5">
    <location>
        <begin position="385"/>
        <end position="406"/>
    </location>
</feature>
<dbReference type="EMBL" id="LSRX01002616">
    <property type="protein sequence ID" value="OLP75287.1"/>
    <property type="molecule type" value="Genomic_DNA"/>
</dbReference>
<keyword evidence="5" id="KW-1133">Transmembrane helix</keyword>
<evidence type="ECO:0000313" key="6">
    <source>
        <dbReference type="EMBL" id="OLP75287.1"/>
    </source>
</evidence>
<evidence type="ECO:0000256" key="3">
    <source>
        <dbReference type="ARBA" id="ARBA00022840"/>
    </source>
</evidence>
<dbReference type="GO" id="GO:0000226">
    <property type="term" value="P:microtubule cytoskeleton organization"/>
    <property type="evidence" value="ECO:0007669"/>
    <property type="project" value="TreeGrafter"/>
</dbReference>
<dbReference type="GO" id="GO:0036064">
    <property type="term" value="C:ciliary basal body"/>
    <property type="evidence" value="ECO:0007669"/>
    <property type="project" value="TreeGrafter"/>
</dbReference>
<sequence length="634" mass="67251">MKPGRGGGGRGVQVLSCQSAADIQQAIAIVKSSSSAKTPLVVSQYVEKPLLINGKKCDLRLYVLVTSFGRIGGAHEASAPSAGEECQADTAGDLTAYIFSEGLVRFASEPFAMSCESLGNSCIHLTNNEVNARHAHGPCLGNWRLSDLFAWLRAHPEPWMRDSSEVWHRIRALAWEVLVAARPSIAHATAQQPEARGQCFELFGFDVLLDEQLQPWLCEVNGMPSLGVGGKVDLRVQASEKGPLCLGEVDTEMLTAMFATVLDRASPCLARPTHSASAAGSRYLSRQDAGIDVAGPQRSSSLTPRFGQCLVLLGSMFKLSHEMYRRKAASSSSHRVGTRDLQGCLAGHSSEVFKQRRRPKAGGEAQPGATTVQSDRTGMRKARRLLKAGTSVVLILLSLLYVTSFVEGAMHRLFAHPITAKSPAVALDIGLAVGGLHTVAGPDHLAALAPLVIGKGRSIFAAFGLGALWGSGHATGQLIIGIGCLAVKMGLLQMHVAQVLEQTSGLLVGASLIAIGLLGFKEARDYDAAEEAVGDQNYGWATYATGVVHGLSLDAIIFILPAFSLPRFSAVVHVLGVVFGTLFSMGCYTTVLSLFFRKSPRLRLISTSASSVSLLLGICILMSCCGITLPLPGL</sequence>
<name>A0A1Q9BX66_SYMMI</name>
<dbReference type="InterPro" id="IPR004344">
    <property type="entry name" value="TTL/TTLL_fam"/>
</dbReference>
<feature type="region of interest" description="Disordered" evidence="4">
    <location>
        <begin position="355"/>
        <end position="377"/>
    </location>
</feature>
<feature type="transmembrane region" description="Helical" evidence="5">
    <location>
        <begin position="459"/>
        <end position="487"/>
    </location>
</feature>
<gene>
    <name evidence="6" type="primary">TTLL2</name>
    <name evidence="6" type="ORF">AK812_SmicGene44946</name>
</gene>
<evidence type="ECO:0000313" key="7">
    <source>
        <dbReference type="Proteomes" id="UP000186817"/>
    </source>
</evidence>
<dbReference type="GO" id="GO:0070740">
    <property type="term" value="F:tubulin-glutamic acid ligase activity"/>
    <property type="evidence" value="ECO:0007669"/>
    <property type="project" value="TreeGrafter"/>
</dbReference>
<protein>
    <submittedName>
        <fullName evidence="6">Putative tubulin polyglutamylase TTLL2</fullName>
    </submittedName>
</protein>
<feature type="transmembrane region" description="Helical" evidence="5">
    <location>
        <begin position="499"/>
        <end position="520"/>
    </location>
</feature>
<keyword evidence="5" id="KW-0472">Membrane</keyword>
<dbReference type="AlphaFoldDB" id="A0A1Q9BX66"/>
<dbReference type="Gene3D" id="3.30.470.20">
    <property type="entry name" value="ATP-grasp fold, B domain"/>
    <property type="match status" value="1"/>
</dbReference>
<accession>A0A1Q9BX66</accession>
<keyword evidence="7" id="KW-1185">Reference proteome</keyword>
<keyword evidence="2" id="KW-0547">Nucleotide-binding</keyword>
<feature type="transmembrane region" description="Helical" evidence="5">
    <location>
        <begin position="570"/>
        <end position="596"/>
    </location>
</feature>
<dbReference type="SUPFAM" id="SSF56059">
    <property type="entry name" value="Glutathione synthetase ATP-binding domain-like"/>
    <property type="match status" value="1"/>
</dbReference>
<dbReference type="GO" id="GO:0005524">
    <property type="term" value="F:ATP binding"/>
    <property type="evidence" value="ECO:0007669"/>
    <property type="project" value="UniProtKB-KW"/>
</dbReference>